<evidence type="ECO:0000313" key="3">
    <source>
        <dbReference type="Proteomes" id="UP000485058"/>
    </source>
</evidence>
<keyword evidence="1" id="KW-0732">Signal</keyword>
<feature type="chain" id="PRO_5025534902" evidence="1">
    <location>
        <begin position="21"/>
        <end position="195"/>
    </location>
</feature>
<accession>A0A6A0A2G8</accession>
<feature type="signal peptide" evidence="1">
    <location>
        <begin position="1"/>
        <end position="20"/>
    </location>
</feature>
<dbReference type="Proteomes" id="UP000485058">
    <property type="component" value="Unassembled WGS sequence"/>
</dbReference>
<sequence>MPPVCLAFAIFLIYLRASSAVVITDTGMTVALDQHQLLAALNEPNVTTIALVMDLTLTPQVFSLGAVQLQRRVTIMAQYPSNFVTVDVGGIDRRAIICIVTECVLTIQGPGLLFTNNFASAFDFAPFLPSLISAELLPGGAAVEQHTALQGAVPAAHQALLQHWQHPDPQRALGTTLQLRVQLIQLDSQRMPGRG</sequence>
<organism evidence="2 3">
    <name type="scientific">Haematococcus lacustris</name>
    <name type="common">Green alga</name>
    <name type="synonym">Haematococcus pluvialis</name>
    <dbReference type="NCBI Taxonomy" id="44745"/>
    <lineage>
        <taxon>Eukaryota</taxon>
        <taxon>Viridiplantae</taxon>
        <taxon>Chlorophyta</taxon>
        <taxon>core chlorophytes</taxon>
        <taxon>Chlorophyceae</taxon>
        <taxon>CS clade</taxon>
        <taxon>Chlamydomonadales</taxon>
        <taxon>Haematococcaceae</taxon>
        <taxon>Haematococcus</taxon>
    </lineage>
</organism>
<gene>
    <name evidence="2" type="ORF">HaLaN_24108</name>
</gene>
<name>A0A6A0A2G8_HAELA</name>
<dbReference type="EMBL" id="BLLF01002996">
    <property type="protein sequence ID" value="GFH26034.1"/>
    <property type="molecule type" value="Genomic_DNA"/>
</dbReference>
<dbReference type="AlphaFoldDB" id="A0A6A0A2G8"/>
<keyword evidence="3" id="KW-1185">Reference proteome</keyword>
<evidence type="ECO:0000313" key="2">
    <source>
        <dbReference type="EMBL" id="GFH26034.1"/>
    </source>
</evidence>
<reference evidence="2 3" key="1">
    <citation type="submission" date="2020-02" db="EMBL/GenBank/DDBJ databases">
        <title>Draft genome sequence of Haematococcus lacustris strain NIES-144.</title>
        <authorList>
            <person name="Morimoto D."/>
            <person name="Nakagawa S."/>
            <person name="Yoshida T."/>
            <person name="Sawayama S."/>
        </authorList>
    </citation>
    <scope>NUCLEOTIDE SEQUENCE [LARGE SCALE GENOMIC DNA]</scope>
    <source>
        <strain evidence="2 3">NIES-144</strain>
    </source>
</reference>
<evidence type="ECO:0000256" key="1">
    <source>
        <dbReference type="SAM" id="SignalP"/>
    </source>
</evidence>
<feature type="non-terminal residue" evidence="2">
    <location>
        <position position="1"/>
    </location>
</feature>
<proteinExistence type="predicted"/>
<comment type="caution">
    <text evidence="2">The sequence shown here is derived from an EMBL/GenBank/DDBJ whole genome shotgun (WGS) entry which is preliminary data.</text>
</comment>
<protein>
    <submittedName>
        <fullName evidence="2">Uncharacterized protein</fullName>
    </submittedName>
</protein>